<evidence type="ECO:0008006" key="4">
    <source>
        <dbReference type="Google" id="ProtNLM"/>
    </source>
</evidence>
<sequence>MAGPLAIFYGLRAAGVSQWIALLAGAVLPLARAVHGIVTERRVSGITVFVLATMALTVAMTFVTGSPRALLVRNAWGSAAMALWILLSLLRPRPLLYQARTFMGRDDQASWDASWDRFPEFRHALRVLTAVWGAAFAVDTALRVVMALTLPIDVVPVLDNVLLAVTLLVLIAVQRLYGSRYLRRHGLARRGAEIYRIAEEARA</sequence>
<proteinExistence type="predicted"/>
<evidence type="ECO:0000256" key="1">
    <source>
        <dbReference type="SAM" id="Phobius"/>
    </source>
</evidence>
<feature type="transmembrane region" description="Helical" evidence="1">
    <location>
        <begin position="160"/>
        <end position="177"/>
    </location>
</feature>
<reference evidence="2 3" key="1">
    <citation type="submission" date="2019-03" db="EMBL/GenBank/DDBJ databases">
        <title>Draft genome sequences of novel Actinobacteria.</title>
        <authorList>
            <person name="Sahin N."/>
            <person name="Ay H."/>
            <person name="Saygin H."/>
        </authorList>
    </citation>
    <scope>NUCLEOTIDE SEQUENCE [LARGE SCALE GENOMIC DNA]</scope>
    <source>
        <strain evidence="2 3">KC712</strain>
    </source>
</reference>
<feature type="transmembrane region" description="Helical" evidence="1">
    <location>
        <begin position="43"/>
        <end position="64"/>
    </location>
</feature>
<keyword evidence="3" id="KW-1185">Reference proteome</keyword>
<evidence type="ECO:0000313" key="3">
    <source>
        <dbReference type="Proteomes" id="UP000294543"/>
    </source>
</evidence>
<name>A0A4R4W4X1_9ACTN</name>
<keyword evidence="1" id="KW-0812">Transmembrane</keyword>
<dbReference type="NCBIfam" id="NF041646">
    <property type="entry name" value="VC0807_fam"/>
    <property type="match status" value="1"/>
</dbReference>
<organism evidence="2 3">
    <name type="scientific">Nonomuraea diastatica</name>
    <dbReference type="NCBI Taxonomy" id="1848329"/>
    <lineage>
        <taxon>Bacteria</taxon>
        <taxon>Bacillati</taxon>
        <taxon>Actinomycetota</taxon>
        <taxon>Actinomycetes</taxon>
        <taxon>Streptosporangiales</taxon>
        <taxon>Streptosporangiaceae</taxon>
        <taxon>Nonomuraea</taxon>
    </lineage>
</organism>
<accession>A0A4R4W4X1</accession>
<feature type="transmembrane region" description="Helical" evidence="1">
    <location>
        <begin position="70"/>
        <end position="90"/>
    </location>
</feature>
<dbReference type="EMBL" id="SMKP01000191">
    <property type="protein sequence ID" value="TDD12971.1"/>
    <property type="molecule type" value="Genomic_DNA"/>
</dbReference>
<keyword evidence="1" id="KW-1133">Transmembrane helix</keyword>
<feature type="transmembrane region" description="Helical" evidence="1">
    <location>
        <begin position="127"/>
        <end position="148"/>
    </location>
</feature>
<dbReference type="AlphaFoldDB" id="A0A4R4W4X1"/>
<protein>
    <recommendedName>
        <fullName evidence="4">DUF3159 domain-containing protein</fullName>
    </recommendedName>
</protein>
<dbReference type="OrthoDB" id="3781030at2"/>
<keyword evidence="1" id="KW-0472">Membrane</keyword>
<gene>
    <name evidence="2" type="ORF">E1294_42860</name>
</gene>
<comment type="caution">
    <text evidence="2">The sequence shown here is derived from an EMBL/GenBank/DDBJ whole genome shotgun (WGS) entry which is preliminary data.</text>
</comment>
<dbReference type="Proteomes" id="UP000294543">
    <property type="component" value="Unassembled WGS sequence"/>
</dbReference>
<evidence type="ECO:0000313" key="2">
    <source>
        <dbReference type="EMBL" id="TDD12971.1"/>
    </source>
</evidence>
<feature type="transmembrane region" description="Helical" evidence="1">
    <location>
        <begin position="6"/>
        <end position="31"/>
    </location>
</feature>